<dbReference type="Gene3D" id="1.10.3680.10">
    <property type="entry name" value="TerB-like"/>
    <property type="match status" value="1"/>
</dbReference>
<accession>A0A2A5WFY1</accession>
<dbReference type="InterPro" id="IPR007791">
    <property type="entry name" value="DjlA_N"/>
</dbReference>
<reference evidence="2 3" key="1">
    <citation type="submission" date="2017-08" db="EMBL/GenBank/DDBJ databases">
        <title>Fine stratification of microbial communities through a metagenomic profile of the photic zone.</title>
        <authorList>
            <person name="Haro-Moreno J.M."/>
            <person name="Lopez-Perez M."/>
            <person name="De La Torre J."/>
            <person name="Picazo A."/>
            <person name="Camacho A."/>
            <person name="Rodriguez-Valera F."/>
        </authorList>
    </citation>
    <scope>NUCLEOTIDE SEQUENCE [LARGE SCALE GENOMIC DNA]</scope>
    <source>
        <strain evidence="2">MED-G28</strain>
    </source>
</reference>
<organism evidence="2 3">
    <name type="scientific">OM182 bacterium MED-G28</name>
    <dbReference type="NCBI Taxonomy" id="1986256"/>
    <lineage>
        <taxon>Bacteria</taxon>
        <taxon>Pseudomonadati</taxon>
        <taxon>Pseudomonadota</taxon>
        <taxon>Gammaproteobacteria</taxon>
        <taxon>OMG group</taxon>
        <taxon>OM182 clade</taxon>
    </lineage>
</organism>
<comment type="caution">
    <text evidence="2">The sequence shown here is derived from an EMBL/GenBank/DDBJ whole genome shotgun (WGS) entry which is preliminary data.</text>
</comment>
<dbReference type="AlphaFoldDB" id="A0A2A5WFY1"/>
<gene>
    <name evidence="2" type="ORF">CNF02_00055</name>
</gene>
<protein>
    <recommendedName>
        <fullName evidence="1">Co-chaperone DjlA N-terminal domain-containing protein</fullName>
    </recommendedName>
</protein>
<evidence type="ECO:0000313" key="3">
    <source>
        <dbReference type="Proteomes" id="UP000219329"/>
    </source>
</evidence>
<dbReference type="Pfam" id="PF05099">
    <property type="entry name" value="TerB"/>
    <property type="match status" value="1"/>
</dbReference>
<evidence type="ECO:0000259" key="1">
    <source>
        <dbReference type="Pfam" id="PF05099"/>
    </source>
</evidence>
<dbReference type="InterPro" id="IPR029024">
    <property type="entry name" value="TerB-like"/>
</dbReference>
<feature type="domain" description="Co-chaperone DjlA N-terminal" evidence="1">
    <location>
        <begin position="54"/>
        <end position="168"/>
    </location>
</feature>
<sequence>MEQCKKYIDSYVIREFIGELEVVMLNRIKVFFDKKLAHNEQESPRTKIRKVDLVCAALLIEVIKSDHELDKRESKEFLLVLSESLDISEKDLHEIVELAEAEADQATSLYEFTRLINDEYDYADKLGLIEKMWRIAFSDEQLDKYEDHLIRKISDLIYVSHSDFIKCKLKIKNSI</sequence>
<proteinExistence type="predicted"/>
<dbReference type="EMBL" id="NTJZ01000001">
    <property type="protein sequence ID" value="PDH35157.1"/>
    <property type="molecule type" value="Genomic_DNA"/>
</dbReference>
<dbReference type="Proteomes" id="UP000219329">
    <property type="component" value="Unassembled WGS sequence"/>
</dbReference>
<evidence type="ECO:0000313" key="2">
    <source>
        <dbReference type="EMBL" id="PDH35157.1"/>
    </source>
</evidence>
<name>A0A2A5WFY1_9GAMM</name>
<dbReference type="CDD" id="cd07313">
    <property type="entry name" value="terB_like_2"/>
    <property type="match status" value="1"/>
</dbReference>
<dbReference type="SUPFAM" id="SSF158682">
    <property type="entry name" value="TerB-like"/>
    <property type="match status" value="1"/>
</dbReference>